<gene>
    <name evidence="1" type="primary">RPS21_2</name>
    <name evidence="1" type="ORF">QFC19_003963</name>
</gene>
<comment type="caution">
    <text evidence="1">The sequence shown here is derived from an EMBL/GenBank/DDBJ whole genome shotgun (WGS) entry which is preliminary data.</text>
</comment>
<proteinExistence type="predicted"/>
<keyword evidence="1" id="KW-0689">Ribosomal protein</keyword>
<organism evidence="1 2">
    <name type="scientific">Naganishia cerealis</name>
    <dbReference type="NCBI Taxonomy" id="610337"/>
    <lineage>
        <taxon>Eukaryota</taxon>
        <taxon>Fungi</taxon>
        <taxon>Dikarya</taxon>
        <taxon>Basidiomycota</taxon>
        <taxon>Agaricomycotina</taxon>
        <taxon>Tremellomycetes</taxon>
        <taxon>Filobasidiales</taxon>
        <taxon>Filobasidiaceae</taxon>
        <taxon>Naganishia</taxon>
    </lineage>
</organism>
<dbReference type="EMBL" id="JASBWR010000040">
    <property type="protein sequence ID" value="KAJ9104323.1"/>
    <property type="molecule type" value="Genomic_DNA"/>
</dbReference>
<reference evidence="1" key="1">
    <citation type="submission" date="2023-04" db="EMBL/GenBank/DDBJ databases">
        <title>Draft Genome sequencing of Naganishia species isolated from polar environments using Oxford Nanopore Technology.</title>
        <authorList>
            <person name="Leo P."/>
            <person name="Venkateswaran K."/>
        </authorList>
    </citation>
    <scope>NUCLEOTIDE SEQUENCE</scope>
    <source>
        <strain evidence="1">MNA-CCFEE 5261</strain>
    </source>
</reference>
<keyword evidence="1" id="KW-0687">Ribonucleoprotein</keyword>
<evidence type="ECO:0000313" key="2">
    <source>
        <dbReference type="Proteomes" id="UP001241377"/>
    </source>
</evidence>
<name>A0ACC2VYN6_9TREE</name>
<dbReference type="Proteomes" id="UP001241377">
    <property type="component" value="Unassembled WGS sequence"/>
</dbReference>
<keyword evidence="2" id="KW-1185">Reference proteome</keyword>
<accession>A0ACC2VYN6</accession>
<sequence length="116" mass="12233">MGHEPPLDIQPSRALPNSATFSSESLPGVVAVSGELVDLYVPRKCSATNRLITSKDHASIQIQIADVDPETGVALKTGGTTVALCGQVRAMGEADDSINRLATKAGALRNVWSYQK</sequence>
<protein>
    <submittedName>
        <fullName evidence="1">40S ribosomal protein S21</fullName>
    </submittedName>
</protein>
<evidence type="ECO:0000313" key="1">
    <source>
        <dbReference type="EMBL" id="KAJ9104323.1"/>
    </source>
</evidence>